<evidence type="ECO:0000313" key="6">
    <source>
        <dbReference type="Proteomes" id="UP001434883"/>
    </source>
</evidence>
<dbReference type="InterPro" id="IPR011009">
    <property type="entry name" value="Kinase-like_dom_sf"/>
</dbReference>
<feature type="compositionally biased region" description="Low complexity" evidence="3">
    <location>
        <begin position="496"/>
        <end position="521"/>
    </location>
</feature>
<feature type="compositionally biased region" description="Basic and acidic residues" evidence="3">
    <location>
        <begin position="249"/>
        <end position="258"/>
    </location>
</feature>
<feature type="compositionally biased region" description="Basic and acidic residues" evidence="3">
    <location>
        <begin position="942"/>
        <end position="952"/>
    </location>
</feature>
<evidence type="ECO:0000256" key="1">
    <source>
        <dbReference type="ARBA" id="ARBA00004496"/>
    </source>
</evidence>
<evidence type="ECO:0000256" key="2">
    <source>
        <dbReference type="ARBA" id="ARBA00022490"/>
    </source>
</evidence>
<feature type="compositionally biased region" description="Basic residues" evidence="3">
    <location>
        <begin position="467"/>
        <end position="482"/>
    </location>
</feature>
<feature type="compositionally biased region" description="Polar residues" evidence="3">
    <location>
        <begin position="828"/>
        <end position="840"/>
    </location>
</feature>
<dbReference type="SUPFAM" id="SSF56112">
    <property type="entry name" value="Protein kinase-like (PK-like)"/>
    <property type="match status" value="1"/>
</dbReference>
<dbReference type="InterPro" id="IPR036034">
    <property type="entry name" value="PDZ_sf"/>
</dbReference>
<dbReference type="PROSITE" id="PS50011">
    <property type="entry name" value="PROTEIN_KINASE_DOM"/>
    <property type="match status" value="1"/>
</dbReference>
<feature type="compositionally biased region" description="Polar residues" evidence="3">
    <location>
        <begin position="307"/>
        <end position="321"/>
    </location>
</feature>
<feature type="compositionally biased region" description="Polar residues" evidence="3">
    <location>
        <begin position="890"/>
        <end position="908"/>
    </location>
</feature>
<feature type="region of interest" description="Disordered" evidence="3">
    <location>
        <begin position="178"/>
        <end position="206"/>
    </location>
</feature>
<feature type="compositionally biased region" description="Polar residues" evidence="3">
    <location>
        <begin position="259"/>
        <end position="285"/>
    </location>
</feature>
<evidence type="ECO:0000313" key="5">
    <source>
        <dbReference type="EMBL" id="MEQ2215651.1"/>
    </source>
</evidence>
<dbReference type="Gene3D" id="2.30.42.10">
    <property type="match status" value="1"/>
</dbReference>
<accession>A0ABV0S6D1</accession>
<feature type="domain" description="Protein kinase" evidence="4">
    <location>
        <begin position="1"/>
        <end position="216"/>
    </location>
</feature>
<comment type="caution">
    <text evidence="5">The sequence shown here is derived from an EMBL/GenBank/DDBJ whole genome shotgun (WGS) entry which is preliminary data.</text>
</comment>
<feature type="region of interest" description="Disordered" evidence="3">
    <location>
        <begin position="219"/>
        <end position="285"/>
    </location>
</feature>
<sequence length="1113" mass="118101">LTDFGLSKIGLMSLTTNLYEGHIEKDTREFLDKQVSPHTVSGVVCGTPEYIAPEVILRQGYGKPVDWWAMGVILYEFLVGCAPFFGDTPEELFGQVISGGAFEVKQHPFFTDLDWNGLLRQKAEFIPQLESEDDTSYFDSTFPEFLPAACVRSSETGAFCVCLSVSSFGPVYSSMERLSLHEEKRTPPPTKRSLSEEGGDRIDSLSGLKSRDRSWLVGSPEIKSPSLLGPNAVRGPRSEELPLTIPELPVERELKLDESPTTPSYTCSQLTTKPAANGDSPSTPKAISDLAARRARHRLLSGEADKQATSPSPRPTELTSVGDSADSFCLFVDHHGASPLASPMSPHSLSSNPSSRDSSPSRDLSPAVTNIKPAIIIHRAGKKYGFTLRAIRVYMGDTDIYTVHHMVWVSVGNTRKPLTEGREGDLITHVNGEPVHGLVHTEVSGAKVSISATPFENTSIKVGPARKTSHKSKMARRMKKTKNKEGQDRKITKQASLLHTSRSLSSLNRSLSSGESGPGSPTHNLSPRSPTQGYKSTPDSAPSANSSQSSSPSSSVPNSPASSGHIRPSSLHGLAPKLQRQYRSPRRKSAGNIPLSPLARTPSPTPQGSSPQRSPSPLPNHTVGQSFPVKLHSSPPLVRQISRPKSAEPPRSPLLKRVQSAEKLASSLSSSPSSPAAESASEGLLSSAGRGVEKGSLHKHASSSRKLGRQEGDGALSSVTGSLGLSPGKSKLKDKLSAIRQDRAERRESLQKQDAIHEVDSSEDETDEGSEDSQDGRRVATFTPPPLLRPTSVRTGPGGTLPSLCLSPCTPHATFCHTGPPQVGRVTPSITDQKPTQSGTSGAGKDGSSVSSAVVADKLERNVPELSGSSKPTQVPLPFSTPGSAFISVSKPTPQQDPQISSNQSQQRPIAPPAVSSLSSPDCRTTETREPPRASCSSPGIPKEKKEADNRRLCAAAATAGPSTSSSSVSTPTSVHPAPPTESGMDRVVSQLATVAKSVLAPVKLVTSSDKTTKDQKPVAASQSSHPSPSKPKMDRTASLTKSCTQRDSAVPQSCRDPSERPTSGAATSTPESNSTTSTVTSEPQVRRSDPPTTTPSTTPASSQHGKASSRKT</sequence>
<feature type="compositionally biased region" description="Low complexity" evidence="3">
    <location>
        <begin position="1091"/>
        <end position="1103"/>
    </location>
</feature>
<feature type="compositionally biased region" description="Acidic residues" evidence="3">
    <location>
        <begin position="761"/>
        <end position="773"/>
    </location>
</feature>
<evidence type="ECO:0000259" key="4">
    <source>
        <dbReference type="PROSITE" id="PS50011"/>
    </source>
</evidence>
<feature type="compositionally biased region" description="Basic and acidic residues" evidence="3">
    <location>
        <begin position="731"/>
        <end position="760"/>
    </location>
</feature>
<dbReference type="Gene3D" id="3.30.200.20">
    <property type="entry name" value="Phosphorylase Kinase, domain 1"/>
    <property type="match status" value="1"/>
</dbReference>
<feature type="region of interest" description="Disordered" evidence="3">
    <location>
        <begin position="463"/>
        <end position="1113"/>
    </location>
</feature>
<dbReference type="Gene3D" id="1.10.510.10">
    <property type="entry name" value="Transferase(Phosphotransferase) domain 1"/>
    <property type="match status" value="2"/>
</dbReference>
<keyword evidence="6" id="KW-1185">Reference proteome</keyword>
<proteinExistence type="predicted"/>
<feature type="compositionally biased region" description="Low complexity" evidence="3">
    <location>
        <begin position="846"/>
        <end position="856"/>
    </location>
</feature>
<comment type="subcellular location">
    <subcellularLocation>
        <location evidence="1">Cytoplasm</location>
    </subcellularLocation>
</comment>
<feature type="compositionally biased region" description="Polar residues" evidence="3">
    <location>
        <begin position="1038"/>
        <end position="1052"/>
    </location>
</feature>
<dbReference type="EMBL" id="JAHRIN010068611">
    <property type="protein sequence ID" value="MEQ2215651.1"/>
    <property type="molecule type" value="Genomic_DNA"/>
</dbReference>
<feature type="compositionally biased region" description="Basic residues" evidence="3">
    <location>
        <begin position="697"/>
        <end position="707"/>
    </location>
</feature>
<dbReference type="PANTHER" id="PTHR23175">
    <property type="entry name" value="PDZ DOMAIN-CONTAINING PROTEIN"/>
    <property type="match status" value="1"/>
</dbReference>
<dbReference type="PANTHER" id="PTHR23175:SF16">
    <property type="entry name" value="RHO GTPASE-ACTIVATING PROTEIN 21"/>
    <property type="match status" value="1"/>
</dbReference>
<feature type="region of interest" description="Disordered" evidence="3">
    <location>
        <begin position="301"/>
        <end position="321"/>
    </location>
</feature>
<reference evidence="5 6" key="1">
    <citation type="submission" date="2021-06" db="EMBL/GenBank/DDBJ databases">
        <authorList>
            <person name="Palmer J.M."/>
        </authorList>
    </citation>
    <scope>NUCLEOTIDE SEQUENCE [LARGE SCALE GENOMIC DNA]</scope>
    <source>
        <strain evidence="5 6">XC_2019</strain>
        <tissue evidence="5">Muscle</tissue>
    </source>
</reference>
<dbReference type="SMART" id="SM00220">
    <property type="entry name" value="S_TKc"/>
    <property type="match status" value="1"/>
</dbReference>
<feature type="compositionally biased region" description="Low complexity" evidence="3">
    <location>
        <begin position="661"/>
        <end position="689"/>
    </location>
</feature>
<feature type="compositionally biased region" description="Low complexity" evidence="3">
    <location>
        <begin position="600"/>
        <end position="615"/>
    </location>
</feature>
<dbReference type="Pfam" id="PF00069">
    <property type="entry name" value="Pkinase"/>
    <property type="match status" value="1"/>
</dbReference>
<dbReference type="Proteomes" id="UP001434883">
    <property type="component" value="Unassembled WGS sequence"/>
</dbReference>
<gene>
    <name evidence="5" type="ORF">XENOCAPTIV_003808</name>
</gene>
<feature type="compositionally biased region" description="Low complexity" evidence="3">
    <location>
        <begin position="1068"/>
        <end position="1082"/>
    </location>
</feature>
<feature type="compositionally biased region" description="Basic and acidic residues" evidence="3">
    <location>
        <begin position="193"/>
        <end position="206"/>
    </location>
</feature>
<feature type="compositionally biased region" description="Low complexity" evidence="3">
    <location>
        <begin position="540"/>
        <end position="563"/>
    </location>
</feature>
<protein>
    <recommendedName>
        <fullName evidence="4">Protein kinase domain-containing protein</fullName>
    </recommendedName>
</protein>
<feature type="compositionally biased region" description="Polar residues" evidence="3">
    <location>
        <begin position="522"/>
        <end position="539"/>
    </location>
</feature>
<dbReference type="InterPro" id="IPR000719">
    <property type="entry name" value="Prot_kinase_dom"/>
</dbReference>
<organism evidence="5 6">
    <name type="scientific">Xenoophorus captivus</name>
    <dbReference type="NCBI Taxonomy" id="1517983"/>
    <lineage>
        <taxon>Eukaryota</taxon>
        <taxon>Metazoa</taxon>
        <taxon>Chordata</taxon>
        <taxon>Craniata</taxon>
        <taxon>Vertebrata</taxon>
        <taxon>Euteleostomi</taxon>
        <taxon>Actinopterygii</taxon>
        <taxon>Neopterygii</taxon>
        <taxon>Teleostei</taxon>
        <taxon>Neoteleostei</taxon>
        <taxon>Acanthomorphata</taxon>
        <taxon>Ovalentaria</taxon>
        <taxon>Atherinomorphae</taxon>
        <taxon>Cyprinodontiformes</taxon>
        <taxon>Goodeidae</taxon>
        <taxon>Xenoophorus</taxon>
    </lineage>
</organism>
<feature type="compositionally biased region" description="Low complexity" evidence="3">
    <location>
        <begin position="955"/>
        <end position="976"/>
    </location>
</feature>
<evidence type="ECO:0000256" key="3">
    <source>
        <dbReference type="SAM" id="MobiDB-lite"/>
    </source>
</evidence>
<feature type="region of interest" description="Disordered" evidence="3">
    <location>
        <begin position="341"/>
        <end position="366"/>
    </location>
</feature>
<feature type="non-terminal residue" evidence="5">
    <location>
        <position position="1"/>
    </location>
</feature>
<keyword evidence="2" id="KW-0963">Cytoplasm</keyword>
<name>A0ABV0S6D1_9TELE</name>